<evidence type="ECO:0000313" key="1">
    <source>
        <dbReference type="EMBL" id="SPE28654.1"/>
    </source>
</evidence>
<dbReference type="Proteomes" id="UP000239735">
    <property type="component" value="Unassembled WGS sequence"/>
</dbReference>
<proteinExistence type="predicted"/>
<sequence>MMVTKTRRLVHTRQSSWPMDVSVAALRGIQWMLRPESLFARRPYVFMLPAQSEWPHRQTTSARVPMPSQWALQYFDPSLGTQLQAGFAHFLALAIRLPPSSVWLSSLAPLWARGRNICAFQRASP</sequence>
<accession>A0A2N9LZM9</accession>
<dbReference type="AlphaFoldDB" id="A0A2N9LZM9"/>
<dbReference type="EMBL" id="OKRB01000128">
    <property type="protein sequence ID" value="SPE28654.1"/>
    <property type="molecule type" value="Genomic_DNA"/>
</dbReference>
<organism evidence="1 2">
    <name type="scientific">Candidatus Sulfuritelmatomonas gaucii</name>
    <dbReference type="NCBI Taxonomy" id="2043161"/>
    <lineage>
        <taxon>Bacteria</taxon>
        <taxon>Pseudomonadati</taxon>
        <taxon>Acidobacteriota</taxon>
        <taxon>Terriglobia</taxon>
        <taxon>Terriglobales</taxon>
        <taxon>Acidobacteriaceae</taxon>
        <taxon>Candidatus Sulfuritelmatomonas</taxon>
    </lineage>
</organism>
<evidence type="ECO:0000313" key="2">
    <source>
        <dbReference type="Proteomes" id="UP000239735"/>
    </source>
</evidence>
<reference evidence="2" key="1">
    <citation type="submission" date="2018-02" db="EMBL/GenBank/DDBJ databases">
        <authorList>
            <person name="Hausmann B."/>
        </authorList>
    </citation>
    <scope>NUCLEOTIDE SEQUENCE [LARGE SCALE GENOMIC DNA]</scope>
    <source>
        <strain evidence="2">Peat soil MAG SbA5</strain>
    </source>
</reference>
<gene>
    <name evidence="1" type="ORF">SBA5_680015</name>
</gene>
<protein>
    <submittedName>
        <fullName evidence="1">Uncharacterized protein</fullName>
    </submittedName>
</protein>
<name>A0A2N9LZM9_9BACT</name>